<keyword evidence="4 10" id="KW-1003">Cell membrane</keyword>
<dbReference type="Pfam" id="PF04535">
    <property type="entry name" value="CASP_dom"/>
    <property type="match status" value="1"/>
</dbReference>
<dbReference type="InterPro" id="IPR006702">
    <property type="entry name" value="CASP_dom"/>
</dbReference>
<protein>
    <recommendedName>
        <fullName evidence="10">CASP-like protein</fullName>
    </recommendedName>
</protein>
<dbReference type="STRING" id="77586.A0A0D9VHH8"/>
<reference evidence="14" key="2">
    <citation type="submission" date="2013-12" db="EMBL/GenBank/DDBJ databases">
        <authorList>
            <person name="Yu Y."/>
            <person name="Lee S."/>
            <person name="de Baynast K."/>
            <person name="Wissotski M."/>
            <person name="Liu L."/>
            <person name="Talag J."/>
            <person name="Goicoechea J."/>
            <person name="Angelova A."/>
            <person name="Jetty R."/>
            <person name="Kudrna D."/>
            <person name="Golser W."/>
            <person name="Rivera L."/>
            <person name="Zhang J."/>
            <person name="Wing R."/>
        </authorList>
    </citation>
    <scope>NUCLEOTIDE SEQUENCE</scope>
</reference>
<evidence type="ECO:0000256" key="6">
    <source>
        <dbReference type="ARBA" id="ARBA00022989"/>
    </source>
</evidence>
<feature type="region of interest" description="Disordered" evidence="11">
    <location>
        <begin position="1"/>
        <end position="24"/>
    </location>
</feature>
<evidence type="ECO:0000256" key="1">
    <source>
        <dbReference type="ARBA" id="ARBA00004651"/>
    </source>
</evidence>
<evidence type="ECO:0000256" key="10">
    <source>
        <dbReference type="RuleBase" id="RU361233"/>
    </source>
</evidence>
<evidence type="ECO:0000256" key="2">
    <source>
        <dbReference type="ARBA" id="ARBA00007651"/>
    </source>
</evidence>
<sequence>MEMEEGAVIQHGETSVSKAPPLPPPGRRSVIVSRLLSVTDIVLRFLAIGGTAASAIAMATTSETLPFSMPFVRFRAEYSDLPSFMFFVVANSVVCGYLVLSLPASVVHVFRPRARCSRVALVFFDTVMLALVTAGASAAAVIVYLAHRGSAKPNWFGICQQLTSFCGRVTGSLVGSFAAAVMLVTLVFLSALALAGRA</sequence>
<dbReference type="NCBIfam" id="TIGR01569">
    <property type="entry name" value="A_tha_TIGR01569"/>
    <property type="match status" value="1"/>
</dbReference>
<evidence type="ECO:0000313" key="13">
    <source>
        <dbReference type="EnsemblPlants" id="LPERR02G17640.1"/>
    </source>
</evidence>
<feature type="domain" description="Casparian strip membrane protein" evidence="12">
    <location>
        <begin position="34"/>
        <end position="181"/>
    </location>
</feature>
<dbReference type="Gramene" id="LPERR02G17640.1">
    <property type="protein sequence ID" value="LPERR02G17640.1"/>
    <property type="gene ID" value="LPERR02G17640"/>
</dbReference>
<evidence type="ECO:0000256" key="8">
    <source>
        <dbReference type="ARBA" id="ARBA00023316"/>
    </source>
</evidence>
<evidence type="ECO:0000256" key="3">
    <source>
        <dbReference type="ARBA" id="ARBA00011489"/>
    </source>
</evidence>
<dbReference type="Proteomes" id="UP000032180">
    <property type="component" value="Chromosome 2"/>
</dbReference>
<evidence type="ECO:0000256" key="5">
    <source>
        <dbReference type="ARBA" id="ARBA00022692"/>
    </source>
</evidence>
<reference evidence="13 14" key="1">
    <citation type="submission" date="2012-08" db="EMBL/GenBank/DDBJ databases">
        <title>Oryza genome evolution.</title>
        <authorList>
            <person name="Wing R.A."/>
        </authorList>
    </citation>
    <scope>NUCLEOTIDE SEQUENCE</scope>
</reference>
<evidence type="ECO:0000256" key="11">
    <source>
        <dbReference type="SAM" id="MobiDB-lite"/>
    </source>
</evidence>
<name>A0A0D9VHH8_9ORYZ</name>
<dbReference type="PANTHER" id="PTHR36488">
    <property type="entry name" value="CASP-LIKE PROTEIN 1U1"/>
    <property type="match status" value="1"/>
</dbReference>
<feature type="transmembrane region" description="Helical" evidence="10">
    <location>
        <begin position="41"/>
        <end position="61"/>
    </location>
</feature>
<comment type="subcellular location">
    <subcellularLocation>
        <location evidence="1 10">Cell membrane</location>
        <topology evidence="1 10">Multi-pass membrane protein</topology>
    </subcellularLocation>
</comment>
<comment type="subunit">
    <text evidence="3 10">Homodimer and heterodimers.</text>
</comment>
<dbReference type="GO" id="GO:0071555">
    <property type="term" value="P:cell wall organization"/>
    <property type="evidence" value="ECO:0007669"/>
    <property type="project" value="UniProtKB-KW"/>
</dbReference>
<dbReference type="InterPro" id="IPR006459">
    <property type="entry name" value="CASP/CASPL"/>
</dbReference>
<evidence type="ECO:0000256" key="7">
    <source>
        <dbReference type="ARBA" id="ARBA00023136"/>
    </source>
</evidence>
<comment type="function">
    <text evidence="9">Regulates membrane-cell wall junctions and localized cell wall deposition. Required for establishment of the Casparian strip membrane domain (CSD) and the subsequent formation of Casparian strips, a cell wall modification of the root endodermis that determines an apoplastic barrier between the intraorganismal apoplasm and the extraorganismal apoplasm and prevents lateral diffusion.</text>
</comment>
<dbReference type="AlphaFoldDB" id="A0A0D9VHH8"/>
<feature type="transmembrane region" description="Helical" evidence="10">
    <location>
        <begin position="119"/>
        <end position="146"/>
    </location>
</feature>
<dbReference type="eggNOG" id="ENOG502RRQU">
    <property type="taxonomic scope" value="Eukaryota"/>
</dbReference>
<keyword evidence="7 10" id="KW-0472">Membrane</keyword>
<keyword evidence="6 10" id="KW-1133">Transmembrane helix</keyword>
<keyword evidence="5 10" id="KW-0812">Transmembrane</keyword>
<dbReference type="PANTHER" id="PTHR36488:SF12">
    <property type="entry name" value="CASP-LIKE PROTEIN"/>
    <property type="match status" value="1"/>
</dbReference>
<accession>A0A0D9VHH8</accession>
<feature type="transmembrane region" description="Helical" evidence="10">
    <location>
        <begin position="81"/>
        <end position="107"/>
    </location>
</feature>
<feature type="transmembrane region" description="Helical" evidence="10">
    <location>
        <begin position="173"/>
        <end position="195"/>
    </location>
</feature>
<dbReference type="HOGENOM" id="CLU_066104_3_2_1"/>
<dbReference type="EnsemblPlants" id="LPERR02G17640.1">
    <property type="protein sequence ID" value="LPERR02G17640.1"/>
    <property type="gene ID" value="LPERR02G17640"/>
</dbReference>
<keyword evidence="8" id="KW-0961">Cell wall biogenesis/degradation</keyword>
<organism evidence="13 14">
    <name type="scientific">Leersia perrieri</name>
    <dbReference type="NCBI Taxonomy" id="77586"/>
    <lineage>
        <taxon>Eukaryota</taxon>
        <taxon>Viridiplantae</taxon>
        <taxon>Streptophyta</taxon>
        <taxon>Embryophyta</taxon>
        <taxon>Tracheophyta</taxon>
        <taxon>Spermatophyta</taxon>
        <taxon>Magnoliopsida</taxon>
        <taxon>Liliopsida</taxon>
        <taxon>Poales</taxon>
        <taxon>Poaceae</taxon>
        <taxon>BOP clade</taxon>
        <taxon>Oryzoideae</taxon>
        <taxon>Oryzeae</taxon>
        <taxon>Oryzinae</taxon>
        <taxon>Leersia</taxon>
    </lineage>
</organism>
<evidence type="ECO:0000313" key="14">
    <source>
        <dbReference type="Proteomes" id="UP000032180"/>
    </source>
</evidence>
<proteinExistence type="inferred from homology"/>
<keyword evidence="14" id="KW-1185">Reference proteome</keyword>
<reference evidence="13" key="3">
    <citation type="submission" date="2015-04" db="UniProtKB">
        <authorList>
            <consortium name="EnsemblPlants"/>
        </authorList>
    </citation>
    <scope>IDENTIFICATION</scope>
</reference>
<dbReference type="InterPro" id="IPR044173">
    <property type="entry name" value="CASPL"/>
</dbReference>
<evidence type="ECO:0000256" key="9">
    <source>
        <dbReference type="ARBA" id="ARBA00025302"/>
    </source>
</evidence>
<dbReference type="GO" id="GO:0005886">
    <property type="term" value="C:plasma membrane"/>
    <property type="evidence" value="ECO:0007669"/>
    <property type="project" value="UniProtKB-SubCell"/>
</dbReference>
<evidence type="ECO:0000259" key="12">
    <source>
        <dbReference type="Pfam" id="PF04535"/>
    </source>
</evidence>
<comment type="similarity">
    <text evidence="2 10">Belongs to the Casparian strip membrane proteins (CASP) family.</text>
</comment>
<evidence type="ECO:0000256" key="4">
    <source>
        <dbReference type="ARBA" id="ARBA00022475"/>
    </source>
</evidence>